<name>A0A6P8BIJ6_PYRGI</name>
<feature type="compositionally biased region" description="Polar residues" evidence="2">
    <location>
        <begin position="222"/>
        <end position="236"/>
    </location>
</feature>
<organism evidence="4 5">
    <name type="scientific">Pyricularia grisea</name>
    <name type="common">Crabgrass-specific blast fungus</name>
    <name type="synonym">Magnaporthe grisea</name>
    <dbReference type="NCBI Taxonomy" id="148305"/>
    <lineage>
        <taxon>Eukaryota</taxon>
        <taxon>Fungi</taxon>
        <taxon>Dikarya</taxon>
        <taxon>Ascomycota</taxon>
        <taxon>Pezizomycotina</taxon>
        <taxon>Sordariomycetes</taxon>
        <taxon>Sordariomycetidae</taxon>
        <taxon>Magnaporthales</taxon>
        <taxon>Pyriculariaceae</taxon>
        <taxon>Pyricularia</taxon>
    </lineage>
</organism>
<dbReference type="KEGG" id="pgri:PgNI_00404"/>
<dbReference type="AlphaFoldDB" id="A0A6P8BIJ6"/>
<feature type="compositionally biased region" description="Basic and acidic residues" evidence="2">
    <location>
        <begin position="292"/>
        <end position="305"/>
    </location>
</feature>
<reference evidence="5" key="1">
    <citation type="journal article" date="2019" name="Mol. Biol. Evol.">
        <title>Blast fungal genomes show frequent chromosomal changes, gene gains and losses, and effector gene turnover.</title>
        <authorList>
            <person name="Gomez Luciano L.B."/>
            <person name="Jason Tsai I."/>
            <person name="Chuma I."/>
            <person name="Tosa Y."/>
            <person name="Chen Y.H."/>
            <person name="Li J.Y."/>
            <person name="Li M.Y."/>
            <person name="Jade Lu M.Y."/>
            <person name="Nakayashiki H."/>
            <person name="Li W.H."/>
        </authorList>
    </citation>
    <scope>NUCLEOTIDE SEQUENCE</scope>
    <source>
        <strain evidence="5">NI907</strain>
    </source>
</reference>
<feature type="region of interest" description="Disordered" evidence="2">
    <location>
        <begin position="131"/>
        <end position="154"/>
    </location>
</feature>
<proteinExistence type="predicted"/>
<dbReference type="GO" id="GO:0000122">
    <property type="term" value="P:negative regulation of transcription by RNA polymerase II"/>
    <property type="evidence" value="ECO:0007669"/>
    <property type="project" value="TreeGrafter"/>
</dbReference>
<evidence type="ECO:0000256" key="1">
    <source>
        <dbReference type="SAM" id="Coils"/>
    </source>
</evidence>
<feature type="compositionally biased region" description="Low complexity" evidence="2">
    <location>
        <begin position="132"/>
        <end position="141"/>
    </location>
</feature>
<evidence type="ECO:0000259" key="3">
    <source>
        <dbReference type="Pfam" id="PF12927"/>
    </source>
</evidence>
<dbReference type="Pfam" id="PF13758">
    <property type="entry name" value="Prefoldin_3"/>
    <property type="match status" value="1"/>
</dbReference>
<feature type="compositionally biased region" description="Basic and acidic residues" evidence="2">
    <location>
        <begin position="522"/>
        <end position="536"/>
    </location>
</feature>
<feature type="region of interest" description="Disordered" evidence="2">
    <location>
        <begin position="344"/>
        <end position="566"/>
    </location>
</feature>
<dbReference type="Pfam" id="PF12927">
    <property type="entry name" value="DUF3835"/>
    <property type="match status" value="1"/>
</dbReference>
<dbReference type="InterPro" id="IPR024325">
    <property type="entry name" value="DUF3835"/>
</dbReference>
<keyword evidence="4" id="KW-1185">Reference proteome</keyword>
<dbReference type="GO" id="GO:0019212">
    <property type="term" value="F:phosphatase inhibitor activity"/>
    <property type="evidence" value="ECO:0007669"/>
    <property type="project" value="TreeGrafter"/>
</dbReference>
<feature type="compositionally biased region" description="Gly residues" evidence="2">
    <location>
        <begin position="142"/>
        <end position="151"/>
    </location>
</feature>
<dbReference type="SUPFAM" id="SSF46579">
    <property type="entry name" value="Prefoldin"/>
    <property type="match status" value="1"/>
</dbReference>
<dbReference type="GO" id="GO:0003682">
    <property type="term" value="F:chromatin binding"/>
    <property type="evidence" value="ECO:0007669"/>
    <property type="project" value="TreeGrafter"/>
</dbReference>
<feature type="coiled-coil region" evidence="1">
    <location>
        <begin position="10"/>
        <end position="40"/>
    </location>
</feature>
<reference evidence="5" key="3">
    <citation type="submission" date="2025-08" db="UniProtKB">
        <authorList>
            <consortium name="RefSeq"/>
        </authorList>
    </citation>
    <scope>IDENTIFICATION</scope>
    <source>
        <strain evidence="5">NI907</strain>
    </source>
</reference>
<feature type="region of interest" description="Disordered" evidence="2">
    <location>
        <begin position="192"/>
        <end position="330"/>
    </location>
</feature>
<dbReference type="InterPro" id="IPR052255">
    <property type="entry name" value="RNA_pol_II_subunit5-mediator"/>
</dbReference>
<dbReference type="PANTHER" id="PTHR15111">
    <property type="entry name" value="RNA POLYMERASE II SUBUNIT 5-MEDIATING PROTEIN NNX3"/>
    <property type="match status" value="1"/>
</dbReference>
<sequence length="645" mass="70913">MASAPVTEPAQGTTATVQEIERQRQALQDNTAKLRTLLQEWRLWDVEYEALKEEVEEAGGRADLVRIRRNFEGRLVNAKEVAEIFTGGSKADKDAIKPADQIINQLDRRLDYVQRNIESLEKQIEKAEDRAAAAAEAAAEGSGNGGAGGTNEDGLPIMDIVEELDDDDNVLSFRVQRPGETEAKVSEVLKKAGVELKQNEDDDSSDDEGDAAPKKRIEESTENPQSQNVQNTTTSPADKPEPIIKTQAKPPTPTQDVPAAGKKGVSFSEDTKPAADDDMDGATKPMQTKTQKKIEEIMRQAREQEQLGTNPPVIPDDESDDDAQLRRDMLAYSMNEIGPVVAELELEEAYSDDEDEDGMEDYGLYDDDDEDAYDDDDDYDDDEDEEEDERGRSKRSALSPAYRKRMLELEKKLGVGRQSVGKQSTVAAMADEPEEEGEKIDYDEPRLGRIAIRSNPTTTTTTPAIRPKPDSPTASAMKSSTTTTTTTTTTTATSTAKKGVRFAQEVDIAEEPAGAPLASPHEPAEPKVEPVSDIVERVPAGPKQAPTRFLETMEPKIAPSGPEGRTLADAVMERQPVTKPREPSEFDADLLHQEAAVEYHRLRNKMIQKEGGFTKEKESAIEPLDESEGGPKKMSRFKAARLGRA</sequence>
<feature type="compositionally biased region" description="Low complexity" evidence="2">
    <location>
        <begin position="473"/>
        <end position="497"/>
    </location>
</feature>
<dbReference type="GO" id="GO:0003714">
    <property type="term" value="F:transcription corepressor activity"/>
    <property type="evidence" value="ECO:0007669"/>
    <property type="project" value="TreeGrafter"/>
</dbReference>
<dbReference type="RefSeq" id="XP_030986957.1">
    <property type="nucleotide sequence ID" value="XM_031120485.1"/>
</dbReference>
<feature type="compositionally biased region" description="Acidic residues" evidence="2">
    <location>
        <begin position="344"/>
        <end position="388"/>
    </location>
</feature>
<accession>A0A6P8BIJ6</accession>
<dbReference type="PANTHER" id="PTHR15111:SF0">
    <property type="entry name" value="UNCONVENTIONAL PREFOLDIN RPB5 INTERACTOR 1"/>
    <property type="match status" value="1"/>
</dbReference>
<protein>
    <recommendedName>
        <fullName evidence="3">DUF3835 domain-containing protein</fullName>
    </recommendedName>
</protein>
<evidence type="ECO:0000313" key="5">
    <source>
        <dbReference type="RefSeq" id="XP_030986957.1"/>
    </source>
</evidence>
<dbReference type="GeneID" id="41955399"/>
<dbReference type="Proteomes" id="UP000515153">
    <property type="component" value="Unplaced"/>
</dbReference>
<dbReference type="InterPro" id="IPR039553">
    <property type="entry name" value="Prefoldin-like"/>
</dbReference>
<keyword evidence="1" id="KW-0175">Coiled coil</keyword>
<evidence type="ECO:0000256" key="2">
    <source>
        <dbReference type="SAM" id="MobiDB-lite"/>
    </source>
</evidence>
<evidence type="ECO:0000313" key="4">
    <source>
        <dbReference type="Proteomes" id="UP000515153"/>
    </source>
</evidence>
<gene>
    <name evidence="5" type="ORF">PgNI_00404</name>
</gene>
<feature type="domain" description="DUF3835" evidence="3">
    <location>
        <begin position="567"/>
        <end position="642"/>
    </location>
</feature>
<reference evidence="5" key="2">
    <citation type="submission" date="2019-10" db="EMBL/GenBank/DDBJ databases">
        <authorList>
            <consortium name="NCBI Genome Project"/>
        </authorList>
    </citation>
    <scope>NUCLEOTIDE SEQUENCE</scope>
    <source>
        <strain evidence="5">NI907</strain>
    </source>
</reference>
<feature type="region of interest" description="Disordered" evidence="2">
    <location>
        <begin position="610"/>
        <end position="645"/>
    </location>
</feature>
<feature type="compositionally biased region" description="Basic residues" evidence="2">
    <location>
        <begin position="633"/>
        <end position="645"/>
    </location>
</feature>
<feature type="compositionally biased region" description="Acidic residues" evidence="2">
    <location>
        <begin position="200"/>
        <end position="210"/>
    </location>
</feature>